<organism evidence="1 2">
    <name type="scientific">Brevibacterium spongiae</name>
    <dbReference type="NCBI Taxonomy" id="2909672"/>
    <lineage>
        <taxon>Bacteria</taxon>
        <taxon>Bacillati</taxon>
        <taxon>Actinomycetota</taxon>
        <taxon>Actinomycetes</taxon>
        <taxon>Micrococcales</taxon>
        <taxon>Brevibacteriaceae</taxon>
        <taxon>Brevibacterium</taxon>
    </lineage>
</organism>
<protein>
    <submittedName>
        <fullName evidence="1">Transcriptional regulator</fullName>
    </submittedName>
</protein>
<proteinExistence type="predicted"/>
<name>A0ABY5SQ16_9MICO</name>
<keyword evidence="2" id="KW-1185">Reference proteome</keyword>
<gene>
    <name evidence="1" type="ORF">L1F31_00775</name>
</gene>
<evidence type="ECO:0000313" key="1">
    <source>
        <dbReference type="EMBL" id="UVI36230.1"/>
    </source>
</evidence>
<evidence type="ECO:0000313" key="2">
    <source>
        <dbReference type="Proteomes" id="UP001064879"/>
    </source>
</evidence>
<sequence>MGRVRFRDLDPNEIVASLEDLRGPEQGAILLLLWGRWLDAGDIDVSDPGGVRLAYQALSADGTDAIQAQLITKNTLIRAWLQLSLDSRSTRTMGAALPRAESWE</sequence>
<reference evidence="1" key="1">
    <citation type="submission" date="2022-03" db="EMBL/GenBank/DDBJ databases">
        <title>Brevibacterium spongiae sp. nov., isolated from marine sponge.</title>
        <authorList>
            <person name="Li Z."/>
            <person name="Zhang M."/>
        </authorList>
    </citation>
    <scope>NUCLEOTIDE SEQUENCE</scope>
    <source>
        <strain evidence="1">WHS-Z9</strain>
    </source>
</reference>
<accession>A0ABY5SQ16</accession>
<dbReference type="RefSeq" id="WP_265418830.1">
    <property type="nucleotide sequence ID" value="NZ_CP093443.1"/>
</dbReference>
<dbReference type="Proteomes" id="UP001064879">
    <property type="component" value="Chromosome"/>
</dbReference>
<dbReference type="EMBL" id="CP093443">
    <property type="protein sequence ID" value="UVI36230.1"/>
    <property type="molecule type" value="Genomic_DNA"/>
</dbReference>